<dbReference type="AlphaFoldDB" id="A0A396K2D6"/>
<proteinExistence type="predicted"/>
<reference evidence="1" key="1">
    <citation type="journal article" date="2018" name="Nat. Plants">
        <title>Whole-genome landscape of Medicago truncatula symbiotic genes.</title>
        <authorList>
            <person name="Pecrix Y."/>
            <person name="Gamas P."/>
            <person name="Carrere S."/>
        </authorList>
    </citation>
    <scope>NUCLEOTIDE SEQUENCE</scope>
    <source>
        <tissue evidence="1">Leaves</tissue>
    </source>
</reference>
<name>A0A396K2D6_MEDTR</name>
<accession>A0A396K2D6</accession>
<protein>
    <submittedName>
        <fullName evidence="1">Uncharacterized protein</fullName>
    </submittedName>
</protein>
<dbReference type="EMBL" id="PSQE01000001">
    <property type="protein sequence ID" value="RHN82178.1"/>
    <property type="molecule type" value="Genomic_DNA"/>
</dbReference>
<sequence length="95" mass="10991">MEKMLTLHRDILHKVTLHNRAIHLKAILHNRVTHRNMLLSTLSHHLVSKVQAVLVAWKAGTWLLSAVAVSWMHAFEKTLLCTDWIDYMCILNLST</sequence>
<evidence type="ECO:0000313" key="1">
    <source>
        <dbReference type="EMBL" id="RHN82178.1"/>
    </source>
</evidence>
<organism evidence="1">
    <name type="scientific">Medicago truncatula</name>
    <name type="common">Barrel medic</name>
    <name type="synonym">Medicago tribuloides</name>
    <dbReference type="NCBI Taxonomy" id="3880"/>
    <lineage>
        <taxon>Eukaryota</taxon>
        <taxon>Viridiplantae</taxon>
        <taxon>Streptophyta</taxon>
        <taxon>Embryophyta</taxon>
        <taxon>Tracheophyta</taxon>
        <taxon>Spermatophyta</taxon>
        <taxon>Magnoliopsida</taxon>
        <taxon>eudicotyledons</taxon>
        <taxon>Gunneridae</taxon>
        <taxon>Pentapetalae</taxon>
        <taxon>rosids</taxon>
        <taxon>fabids</taxon>
        <taxon>Fabales</taxon>
        <taxon>Fabaceae</taxon>
        <taxon>Papilionoideae</taxon>
        <taxon>50 kb inversion clade</taxon>
        <taxon>NPAAA clade</taxon>
        <taxon>Hologalegina</taxon>
        <taxon>IRL clade</taxon>
        <taxon>Trifolieae</taxon>
        <taxon>Medicago</taxon>
    </lineage>
</organism>
<comment type="caution">
    <text evidence="1">The sequence shown here is derived from an EMBL/GenBank/DDBJ whole genome shotgun (WGS) entry which is preliminary data.</text>
</comment>
<gene>
    <name evidence="1" type="ORF">MtrunA17_Chr1g0207031</name>
</gene>
<dbReference type="Gramene" id="rna6305">
    <property type="protein sequence ID" value="RHN82178.1"/>
    <property type="gene ID" value="gene6305"/>
</dbReference>
<dbReference type="Proteomes" id="UP000265566">
    <property type="component" value="Chromosome 1"/>
</dbReference>